<dbReference type="UniPathway" id="UPA00075">
    <property type="reaction ID" value="UER00335"/>
</dbReference>
<evidence type="ECO:0000256" key="2">
    <source>
        <dbReference type="ARBA" id="ARBA00022598"/>
    </source>
</evidence>
<keyword evidence="3 8" id="KW-0479">Metal-binding</keyword>
<accession>B0VET5</accession>
<dbReference type="OrthoDB" id="9807553at2"/>
<feature type="binding site" evidence="8">
    <location>
        <begin position="295"/>
        <end position="301"/>
    </location>
    <ligand>
        <name>substrate</name>
    </ligand>
</feature>
<dbReference type="CDD" id="cd03108">
    <property type="entry name" value="AdSS"/>
    <property type="match status" value="1"/>
</dbReference>
<dbReference type="KEGG" id="caci:CLOAM1850"/>
<feature type="binding site" evidence="8">
    <location>
        <begin position="12"/>
        <end position="18"/>
    </location>
    <ligand>
        <name>GTP</name>
        <dbReference type="ChEBI" id="CHEBI:37565"/>
    </ligand>
</feature>
<feature type="active site" description="Proton donor" evidence="8">
    <location>
        <position position="41"/>
    </location>
</feature>
<dbReference type="GO" id="GO:0005737">
    <property type="term" value="C:cytoplasm"/>
    <property type="evidence" value="ECO:0007669"/>
    <property type="project" value="UniProtKB-SubCell"/>
</dbReference>
<dbReference type="InterPro" id="IPR042109">
    <property type="entry name" value="Adenylosuccinate_synth_dom1"/>
</dbReference>
<reference evidence="9 10" key="1">
    <citation type="journal article" date="2008" name="J. Bacteriol.">
        <title>'Candidatus Cloacamonas acidaminovorans': genome sequence reconstruction provides a first glimpse of a new bacterial division.</title>
        <authorList>
            <person name="Pelletier E."/>
            <person name="Kreimeyer A."/>
            <person name="Bocs S."/>
            <person name="Rouy Z."/>
            <person name="Gyapay G."/>
            <person name="Chouari R."/>
            <person name="Riviere D."/>
            <person name="Ganesan A."/>
            <person name="Daegelen P."/>
            <person name="Sghir A."/>
            <person name="Cohen G.N."/>
            <person name="Medigue C."/>
            <person name="Weissenbach J."/>
            <person name="Le Paslier D."/>
        </authorList>
    </citation>
    <scope>NUCLEOTIDE SEQUENCE [LARGE SCALE GENOMIC DNA]</scope>
    <source>
        <strain evidence="10">Evry</strain>
    </source>
</reference>
<comment type="subcellular location">
    <subcellularLocation>
        <location evidence="8">Cytoplasm</location>
    </subcellularLocation>
</comment>
<dbReference type="NCBIfam" id="TIGR00184">
    <property type="entry name" value="purA"/>
    <property type="match status" value="1"/>
</dbReference>
<keyword evidence="10" id="KW-1185">Reference proteome</keyword>
<evidence type="ECO:0000313" key="10">
    <source>
        <dbReference type="Proteomes" id="UP000002019"/>
    </source>
</evidence>
<evidence type="ECO:0000313" key="9">
    <source>
        <dbReference type="EMBL" id="CAO81679.1"/>
    </source>
</evidence>
<dbReference type="Gene3D" id="3.40.440.10">
    <property type="entry name" value="Adenylosuccinate Synthetase, subunit A, domain 1"/>
    <property type="match status" value="1"/>
</dbReference>
<keyword evidence="4 8" id="KW-0547">Nucleotide-binding</keyword>
<comment type="cofactor">
    <cofactor evidence="8">
        <name>Mg(2+)</name>
        <dbReference type="ChEBI" id="CHEBI:18420"/>
    </cofactor>
    <text evidence="8">Binds 1 Mg(2+) ion per subunit.</text>
</comment>
<dbReference type="GO" id="GO:0005525">
    <property type="term" value="F:GTP binding"/>
    <property type="evidence" value="ECO:0007669"/>
    <property type="project" value="UniProtKB-UniRule"/>
</dbReference>
<dbReference type="EMBL" id="CU466930">
    <property type="protein sequence ID" value="CAO81679.1"/>
    <property type="molecule type" value="Genomic_DNA"/>
</dbReference>
<comment type="pathway">
    <text evidence="8">Purine metabolism; AMP biosynthesis via de novo pathway; AMP from IMP: step 1/2.</text>
</comment>
<feature type="binding site" description="in other chain" evidence="8">
    <location>
        <begin position="13"/>
        <end position="16"/>
    </location>
    <ligand>
        <name>IMP</name>
        <dbReference type="ChEBI" id="CHEBI:58053"/>
        <note>ligand shared between dimeric partners</note>
    </ligand>
</feature>
<evidence type="ECO:0000256" key="7">
    <source>
        <dbReference type="ARBA" id="ARBA00023134"/>
    </source>
</evidence>
<dbReference type="AlphaFoldDB" id="B0VET5"/>
<comment type="catalytic activity">
    <reaction evidence="8">
        <text>IMP + L-aspartate + GTP = N(6)-(1,2-dicarboxyethyl)-AMP + GDP + phosphate + 2 H(+)</text>
        <dbReference type="Rhea" id="RHEA:15753"/>
        <dbReference type="ChEBI" id="CHEBI:15378"/>
        <dbReference type="ChEBI" id="CHEBI:29991"/>
        <dbReference type="ChEBI" id="CHEBI:37565"/>
        <dbReference type="ChEBI" id="CHEBI:43474"/>
        <dbReference type="ChEBI" id="CHEBI:57567"/>
        <dbReference type="ChEBI" id="CHEBI:58053"/>
        <dbReference type="ChEBI" id="CHEBI:58189"/>
        <dbReference type="EC" id="6.3.4.4"/>
    </reaction>
</comment>
<keyword evidence="6 8" id="KW-0460">Magnesium</keyword>
<feature type="binding site" evidence="8">
    <location>
        <position position="301"/>
    </location>
    <ligand>
        <name>GTP</name>
        <dbReference type="ChEBI" id="CHEBI:37565"/>
    </ligand>
</feature>
<dbReference type="InterPro" id="IPR001114">
    <property type="entry name" value="Adenylosuccinate_synthetase"/>
</dbReference>
<gene>
    <name evidence="8 9" type="primary">purA</name>
    <name evidence="9" type="ordered locus">CLOAM1850</name>
</gene>
<feature type="binding site" evidence="8">
    <location>
        <begin position="327"/>
        <end position="329"/>
    </location>
    <ligand>
        <name>GTP</name>
        <dbReference type="ChEBI" id="CHEBI:37565"/>
    </ligand>
</feature>
<keyword evidence="7 8" id="KW-0342">GTP-binding</keyword>
<protein>
    <recommendedName>
        <fullName evidence="8">Adenylosuccinate synthetase</fullName>
        <shortName evidence="8">AMPSase</shortName>
        <shortName evidence="8">AdSS</shortName>
        <ecNumber evidence="8">6.3.4.4</ecNumber>
    </recommendedName>
    <alternativeName>
        <fullName evidence="8">IMP--aspartate ligase</fullName>
    </alternativeName>
</protein>
<comment type="similarity">
    <text evidence="8">Belongs to the adenylosuccinate synthetase family.</text>
</comment>
<dbReference type="PANTHER" id="PTHR11846:SF0">
    <property type="entry name" value="ADENYLOSUCCINATE SYNTHETASE"/>
    <property type="match status" value="1"/>
</dbReference>
<dbReference type="HAMAP" id="MF_00011">
    <property type="entry name" value="Adenylosucc_synth"/>
    <property type="match status" value="1"/>
</dbReference>
<dbReference type="RefSeq" id="WP_015425537.1">
    <property type="nucleotide sequence ID" value="NC_020449.1"/>
</dbReference>
<dbReference type="GO" id="GO:0004019">
    <property type="term" value="F:adenylosuccinate synthase activity"/>
    <property type="evidence" value="ECO:0007669"/>
    <property type="project" value="UniProtKB-UniRule"/>
</dbReference>
<keyword evidence="8" id="KW-0963">Cytoplasm</keyword>
<feature type="binding site" description="in other chain" evidence="8">
    <location>
        <position position="234"/>
    </location>
    <ligand>
        <name>IMP</name>
        <dbReference type="ChEBI" id="CHEBI:58053"/>
        <note>ligand shared between dimeric partners</note>
    </ligand>
</feature>
<dbReference type="InterPro" id="IPR027417">
    <property type="entry name" value="P-loop_NTPase"/>
</dbReference>
<dbReference type="STRING" id="459349.CLOAM1850"/>
<feature type="binding site" evidence="8">
    <location>
        <position position="143"/>
    </location>
    <ligand>
        <name>IMP</name>
        <dbReference type="ChEBI" id="CHEBI:58053"/>
        <note>ligand shared between dimeric partners</note>
    </ligand>
</feature>
<evidence type="ECO:0000256" key="6">
    <source>
        <dbReference type="ARBA" id="ARBA00022842"/>
    </source>
</evidence>
<dbReference type="SMART" id="SM00788">
    <property type="entry name" value="Adenylsucc_synt"/>
    <property type="match status" value="1"/>
</dbReference>
<evidence type="ECO:0000256" key="1">
    <source>
        <dbReference type="ARBA" id="ARBA00011738"/>
    </source>
</evidence>
<feature type="binding site" evidence="8">
    <location>
        <begin position="409"/>
        <end position="411"/>
    </location>
    <ligand>
        <name>GTP</name>
        <dbReference type="ChEBI" id="CHEBI:37565"/>
    </ligand>
</feature>
<keyword evidence="5 8" id="KW-0658">Purine biosynthesis</keyword>
<dbReference type="InterPro" id="IPR042111">
    <property type="entry name" value="Adenylosuccinate_synth_dom3"/>
</dbReference>
<dbReference type="EC" id="6.3.4.4" evidence="8"/>
<dbReference type="GO" id="GO:0000287">
    <property type="term" value="F:magnesium ion binding"/>
    <property type="evidence" value="ECO:0007669"/>
    <property type="project" value="UniProtKB-UniRule"/>
</dbReference>
<proteinExistence type="inferred from homology"/>
<dbReference type="GO" id="GO:0046040">
    <property type="term" value="P:IMP metabolic process"/>
    <property type="evidence" value="ECO:0007669"/>
    <property type="project" value="TreeGrafter"/>
</dbReference>
<feature type="binding site" evidence="8">
    <location>
        <position position="13"/>
    </location>
    <ligand>
        <name>Mg(2+)</name>
        <dbReference type="ChEBI" id="CHEBI:18420"/>
    </ligand>
</feature>
<dbReference type="Pfam" id="PF00709">
    <property type="entry name" value="Adenylsucc_synt"/>
    <property type="match status" value="1"/>
</dbReference>
<dbReference type="GO" id="GO:0044208">
    <property type="term" value="P:'de novo' AMP biosynthetic process"/>
    <property type="evidence" value="ECO:0007669"/>
    <property type="project" value="UniProtKB-UniRule"/>
</dbReference>
<evidence type="ECO:0000256" key="8">
    <source>
        <dbReference type="HAMAP-Rule" id="MF_00011"/>
    </source>
</evidence>
<dbReference type="PANTHER" id="PTHR11846">
    <property type="entry name" value="ADENYLOSUCCINATE SYNTHETASE"/>
    <property type="match status" value="1"/>
</dbReference>
<dbReference type="HOGENOM" id="CLU_029848_0_0_0"/>
<dbReference type="Gene3D" id="3.90.170.10">
    <property type="entry name" value="Adenylosuccinate Synthetase, subunit A, domain 3"/>
    <property type="match status" value="1"/>
</dbReference>
<dbReference type="Proteomes" id="UP000002019">
    <property type="component" value="Chromosome"/>
</dbReference>
<dbReference type="FunFam" id="3.90.170.10:FF:000001">
    <property type="entry name" value="Adenylosuccinate synthetase"/>
    <property type="match status" value="1"/>
</dbReference>
<feature type="binding site" description="in other chain" evidence="8">
    <location>
        <position position="299"/>
    </location>
    <ligand>
        <name>IMP</name>
        <dbReference type="ChEBI" id="CHEBI:58053"/>
        <note>ligand shared between dimeric partners</note>
    </ligand>
</feature>
<organism evidence="9 10">
    <name type="scientific">Cloacimonas acidaminovorans (strain Evry)</name>
    <dbReference type="NCBI Taxonomy" id="459349"/>
    <lineage>
        <taxon>Bacteria</taxon>
        <taxon>Pseudomonadati</taxon>
        <taxon>Candidatus Cloacimonadota</taxon>
        <taxon>Candidatus Cloacimonadia</taxon>
        <taxon>Candidatus Cloacimonadales</taxon>
        <taxon>Candidatus Cloacimonadaceae</taxon>
        <taxon>Candidatus Cloacimonas</taxon>
    </lineage>
</organism>
<keyword evidence="2 8" id="KW-0436">Ligase</keyword>
<dbReference type="Gene3D" id="1.10.300.10">
    <property type="entry name" value="Adenylosuccinate Synthetase, subunit A, domain 2"/>
    <property type="match status" value="1"/>
</dbReference>
<dbReference type="SUPFAM" id="SSF52540">
    <property type="entry name" value="P-loop containing nucleoside triphosphate hydrolases"/>
    <property type="match status" value="1"/>
</dbReference>
<evidence type="ECO:0000256" key="5">
    <source>
        <dbReference type="ARBA" id="ARBA00022755"/>
    </source>
</evidence>
<feature type="binding site" description="in other chain" evidence="8">
    <location>
        <position position="219"/>
    </location>
    <ligand>
        <name>IMP</name>
        <dbReference type="ChEBI" id="CHEBI:58053"/>
        <note>ligand shared between dimeric partners</note>
    </ligand>
</feature>
<dbReference type="InterPro" id="IPR042110">
    <property type="entry name" value="Adenylosuccinate_synth_dom2"/>
</dbReference>
<evidence type="ECO:0000256" key="3">
    <source>
        <dbReference type="ARBA" id="ARBA00022723"/>
    </source>
</evidence>
<sequence length="423" mass="46778">MASILVLGSMWGDEGKAKIVDYLASSADYVVRFQGGSNAGHTIVSGGKKYVLHTIPSGILYPQTKCLIGAGVLIDPPAVIEEIKTLEQAGINFKNRLLIDLRAGIVLPLHKQIDLEIETKRRGMQIGTTLKGIGPAYSDLTARFGIRMEDLANPISLRDRIKQLYGYHHIGIGKQDLDILVEKLQKDWKYLKKYVGDVEILLNNIAVKEEKTILFEGAQGTLLDLTFGTYPFVTSSRVMTDGVGIGTGFSARRLNKVLGVYKAYATRVGIGPFPTEMICADTVDYIRKIGNEYGSTTGRPRRIGWFDAVAGKFSARINALDNAVLTCLDVLTGIEELKICTGYKYEGKIHCSLDLNELQLILSEPVYETFDGWDTDISNCKNINKLPLTARLYIKAIEDHIQTPISLVSVGKERHQTIEIKPL</sequence>
<feature type="binding site" description="in other chain" evidence="8">
    <location>
        <begin position="38"/>
        <end position="41"/>
    </location>
    <ligand>
        <name>IMP</name>
        <dbReference type="ChEBI" id="CHEBI:58053"/>
        <note>ligand shared between dimeric partners</note>
    </ligand>
</feature>
<dbReference type="eggNOG" id="COG0104">
    <property type="taxonomic scope" value="Bacteria"/>
</dbReference>
<comment type="function">
    <text evidence="8">Plays an important role in the de novo pathway of purine nucleotide biosynthesis. Catalyzes the first committed step in the biosynthesis of AMP from IMP.</text>
</comment>
<feature type="active site" description="Proton acceptor" evidence="8">
    <location>
        <position position="13"/>
    </location>
</feature>
<feature type="binding site" evidence="8">
    <location>
        <position position="40"/>
    </location>
    <ligand>
        <name>Mg(2+)</name>
        <dbReference type="ChEBI" id="CHEBI:18420"/>
    </ligand>
</feature>
<evidence type="ECO:0000256" key="4">
    <source>
        <dbReference type="ARBA" id="ARBA00022741"/>
    </source>
</evidence>
<feature type="binding site" evidence="8">
    <location>
        <begin position="40"/>
        <end position="42"/>
    </location>
    <ligand>
        <name>GTP</name>
        <dbReference type="ChEBI" id="CHEBI:37565"/>
    </ligand>
</feature>
<dbReference type="NCBIfam" id="NF002223">
    <property type="entry name" value="PRK01117.1"/>
    <property type="match status" value="1"/>
</dbReference>
<comment type="subunit">
    <text evidence="1 8">Homodimer.</text>
</comment>
<feature type="binding site" description="in other chain" evidence="8">
    <location>
        <position position="129"/>
    </location>
    <ligand>
        <name>IMP</name>
        <dbReference type="ChEBI" id="CHEBI:58053"/>
        <note>ligand shared between dimeric partners</note>
    </ligand>
</feature>
<name>B0VET5_CLOAI</name>